<sequence length="513" mass="54692">MLTMSPATPNWIRTIARTSKMKMVESAERVRVAGNANRFPEEALVSVNAKTDDDPDAVVPWSVRAAAEWSWRLLIIVTGLAVLVYALYWMQIIVVPLLVATLIAVLLEPINQWLRRYLRFPRALAALTTVVGTLAAIAALLTFAGQALVDGFADIADSAAAGFDRLLTWLSEGPLHIDATKINEFQAELVSKVQDNATALASGALSITSSLGQVLSGALIAIFCLFFFLMEGRRIWLWCVRLLPVSARERTHEAAIRGWLSLRGYARTQILVAAVDAIGIGVGAWLLGVPLYLPLGVLVFLGSFVPIVGALVTGTIAVLVALVSHGLSTAVFMLIVVLAVQQIEGNVLQPFLMGHAVSLHPVAVLLAVAGATYIAGIVGALFVVPFVAFLNTVILYFNGRDKFPALASDPARPGGPPGAFSEQIEGTFGDSIDVAEHREAAEIVDGINEDEIEDLTESERAAIRAEKAKVKAALAKQKAASAKADAESATDHAEQAEAHADAADERTKGAPRD</sequence>
<dbReference type="Proteomes" id="UP000199288">
    <property type="component" value="Unassembled WGS sequence"/>
</dbReference>
<comment type="similarity">
    <text evidence="2">Belongs to the autoinducer-2 exporter (AI-2E) (TC 2.A.86) family.</text>
</comment>
<accession>A0A1H4A4Y0</accession>
<dbReference type="InterPro" id="IPR002549">
    <property type="entry name" value="AI-2E-like"/>
</dbReference>
<evidence type="ECO:0000256" key="5">
    <source>
        <dbReference type="ARBA" id="ARBA00022692"/>
    </source>
</evidence>
<keyword evidence="7 9" id="KW-0472">Membrane</keyword>
<evidence type="ECO:0000313" key="10">
    <source>
        <dbReference type="EMBL" id="SEA30848.1"/>
    </source>
</evidence>
<evidence type="ECO:0000256" key="4">
    <source>
        <dbReference type="ARBA" id="ARBA00022475"/>
    </source>
</evidence>
<feature type="transmembrane region" description="Helical" evidence="9">
    <location>
        <begin position="299"/>
        <end position="323"/>
    </location>
</feature>
<name>A0A1H4A4Y0_9ACTO</name>
<keyword evidence="6 9" id="KW-1133">Transmembrane helix</keyword>
<feature type="transmembrane region" description="Helical" evidence="9">
    <location>
        <begin position="69"/>
        <end position="87"/>
    </location>
</feature>
<feature type="transmembrane region" description="Helical" evidence="9">
    <location>
        <begin position="270"/>
        <end position="293"/>
    </location>
</feature>
<evidence type="ECO:0000256" key="8">
    <source>
        <dbReference type="SAM" id="MobiDB-lite"/>
    </source>
</evidence>
<evidence type="ECO:0000256" key="3">
    <source>
        <dbReference type="ARBA" id="ARBA00022448"/>
    </source>
</evidence>
<gene>
    <name evidence="10" type="ORF">SAMN02910418_01324</name>
</gene>
<proteinExistence type="inferred from homology"/>
<dbReference type="PANTHER" id="PTHR21716:SF53">
    <property type="entry name" value="PERMEASE PERM-RELATED"/>
    <property type="match status" value="1"/>
</dbReference>
<evidence type="ECO:0000313" key="11">
    <source>
        <dbReference type="Proteomes" id="UP000199288"/>
    </source>
</evidence>
<keyword evidence="5 9" id="KW-0812">Transmembrane</keyword>
<feature type="transmembrane region" description="Helical" evidence="9">
    <location>
        <begin position="123"/>
        <end position="144"/>
    </location>
</feature>
<feature type="transmembrane region" description="Helical" evidence="9">
    <location>
        <begin position="210"/>
        <end position="229"/>
    </location>
</feature>
<reference evidence="11" key="1">
    <citation type="submission" date="2016-10" db="EMBL/GenBank/DDBJ databases">
        <authorList>
            <person name="Varghese N."/>
            <person name="Submissions S."/>
        </authorList>
    </citation>
    <scope>NUCLEOTIDE SEQUENCE [LARGE SCALE GENOMIC DNA]</scope>
    <source>
        <strain evidence="11">KPR-1</strain>
    </source>
</reference>
<dbReference type="PANTHER" id="PTHR21716">
    <property type="entry name" value="TRANSMEMBRANE PROTEIN"/>
    <property type="match status" value="1"/>
</dbReference>
<keyword evidence="3" id="KW-0813">Transport</keyword>
<dbReference type="AlphaFoldDB" id="A0A1H4A4Y0"/>
<evidence type="ECO:0000256" key="2">
    <source>
        <dbReference type="ARBA" id="ARBA00009773"/>
    </source>
</evidence>
<feature type="transmembrane region" description="Helical" evidence="9">
    <location>
        <begin position="93"/>
        <end position="111"/>
    </location>
</feature>
<comment type="subcellular location">
    <subcellularLocation>
        <location evidence="1">Cell membrane</location>
        <topology evidence="1">Multi-pass membrane protein</topology>
    </subcellularLocation>
</comment>
<evidence type="ECO:0000256" key="9">
    <source>
        <dbReference type="SAM" id="Phobius"/>
    </source>
</evidence>
<feature type="compositionally biased region" description="Basic and acidic residues" evidence="8">
    <location>
        <begin position="484"/>
        <end position="513"/>
    </location>
</feature>
<evidence type="ECO:0000256" key="7">
    <source>
        <dbReference type="ARBA" id="ARBA00023136"/>
    </source>
</evidence>
<keyword evidence="11" id="KW-1185">Reference proteome</keyword>
<keyword evidence="4" id="KW-1003">Cell membrane</keyword>
<dbReference type="GO" id="GO:0005886">
    <property type="term" value="C:plasma membrane"/>
    <property type="evidence" value="ECO:0007669"/>
    <property type="project" value="UniProtKB-SubCell"/>
</dbReference>
<evidence type="ECO:0000256" key="1">
    <source>
        <dbReference type="ARBA" id="ARBA00004651"/>
    </source>
</evidence>
<feature type="transmembrane region" description="Helical" evidence="9">
    <location>
        <begin position="364"/>
        <end position="397"/>
    </location>
</feature>
<dbReference type="GO" id="GO:0055085">
    <property type="term" value="P:transmembrane transport"/>
    <property type="evidence" value="ECO:0007669"/>
    <property type="project" value="TreeGrafter"/>
</dbReference>
<dbReference type="Pfam" id="PF01594">
    <property type="entry name" value="AI-2E_transport"/>
    <property type="match status" value="1"/>
</dbReference>
<organism evidence="10 11">
    <name type="scientific">Bowdeniella nasicola</name>
    <dbReference type="NCBI Taxonomy" id="208480"/>
    <lineage>
        <taxon>Bacteria</taxon>
        <taxon>Bacillati</taxon>
        <taxon>Actinomycetota</taxon>
        <taxon>Actinomycetes</taxon>
        <taxon>Actinomycetales</taxon>
        <taxon>Actinomycetaceae</taxon>
        <taxon>Bowdeniella</taxon>
    </lineage>
</organism>
<feature type="transmembrane region" description="Helical" evidence="9">
    <location>
        <begin position="330"/>
        <end position="352"/>
    </location>
</feature>
<protein>
    <submittedName>
        <fullName evidence="10">Predicted PurR-regulated permease PerM</fullName>
    </submittedName>
</protein>
<feature type="region of interest" description="Disordered" evidence="8">
    <location>
        <begin position="480"/>
        <end position="513"/>
    </location>
</feature>
<evidence type="ECO:0000256" key="6">
    <source>
        <dbReference type="ARBA" id="ARBA00022989"/>
    </source>
</evidence>
<dbReference type="EMBL" id="FNQV01000007">
    <property type="protein sequence ID" value="SEA30848.1"/>
    <property type="molecule type" value="Genomic_DNA"/>
</dbReference>